<sequence>MAAQSSAADRLELGRLAAYLGLALVLSVFVSAVYFAFTYERPPLPGDISRGLWVLVTEALYLLGKVVFLSLALAAAVELLKVGLSARRESERVA</sequence>
<evidence type="ECO:0000256" key="1">
    <source>
        <dbReference type="SAM" id="Phobius"/>
    </source>
</evidence>
<feature type="transmembrane region" description="Helical" evidence="1">
    <location>
        <begin position="59"/>
        <end position="80"/>
    </location>
</feature>
<keyword evidence="1" id="KW-0812">Transmembrane</keyword>
<proteinExistence type="predicted"/>
<feature type="transmembrane region" description="Helical" evidence="1">
    <location>
        <begin position="16"/>
        <end position="39"/>
    </location>
</feature>
<gene>
    <name evidence="2" type="ORF">ENM88_06345</name>
</gene>
<name>A0A7J3X847_THEPE</name>
<organism evidence="2">
    <name type="scientific">Thermofilum pendens</name>
    <dbReference type="NCBI Taxonomy" id="2269"/>
    <lineage>
        <taxon>Archaea</taxon>
        <taxon>Thermoproteota</taxon>
        <taxon>Thermoprotei</taxon>
        <taxon>Thermofilales</taxon>
        <taxon>Thermofilaceae</taxon>
        <taxon>Thermofilum</taxon>
    </lineage>
</organism>
<keyword evidence="1" id="KW-1133">Transmembrane helix</keyword>
<dbReference type="AlphaFoldDB" id="A0A7J3X847"/>
<protein>
    <submittedName>
        <fullName evidence="2">Uncharacterized protein</fullName>
    </submittedName>
</protein>
<reference evidence="2" key="1">
    <citation type="journal article" date="2020" name="mSystems">
        <title>Genome- and Community-Level Interaction Insights into Carbon Utilization and Element Cycling Functions of Hydrothermarchaeota in Hydrothermal Sediment.</title>
        <authorList>
            <person name="Zhou Z."/>
            <person name="Liu Y."/>
            <person name="Xu W."/>
            <person name="Pan J."/>
            <person name="Luo Z.H."/>
            <person name="Li M."/>
        </authorList>
    </citation>
    <scope>NUCLEOTIDE SEQUENCE [LARGE SCALE GENOMIC DNA]</scope>
    <source>
        <strain evidence="2">SpSt-1125</strain>
    </source>
</reference>
<evidence type="ECO:0000313" key="2">
    <source>
        <dbReference type="EMBL" id="HHP05344.1"/>
    </source>
</evidence>
<comment type="caution">
    <text evidence="2">The sequence shown here is derived from an EMBL/GenBank/DDBJ whole genome shotgun (WGS) entry which is preliminary data.</text>
</comment>
<dbReference type="EMBL" id="DRZM01000183">
    <property type="protein sequence ID" value="HHP05344.1"/>
    <property type="molecule type" value="Genomic_DNA"/>
</dbReference>
<accession>A0A7J3X847</accession>
<keyword evidence="1" id="KW-0472">Membrane</keyword>